<evidence type="ECO:0000259" key="2">
    <source>
        <dbReference type="PROSITE" id="PS50943"/>
    </source>
</evidence>
<dbReference type="InterPro" id="IPR001387">
    <property type="entry name" value="Cro/C1-type_HTH"/>
</dbReference>
<name>A0A075ULC7_9PSEU</name>
<dbReference type="GO" id="GO:0003700">
    <property type="term" value="F:DNA-binding transcription factor activity"/>
    <property type="evidence" value="ECO:0007669"/>
    <property type="project" value="TreeGrafter"/>
</dbReference>
<dbReference type="eggNOG" id="COG1396">
    <property type="taxonomic scope" value="Bacteria"/>
</dbReference>
<keyword evidence="1" id="KW-0238">DNA-binding</keyword>
<evidence type="ECO:0000313" key="4">
    <source>
        <dbReference type="Proteomes" id="UP000028492"/>
    </source>
</evidence>
<accession>A0A075ULC7</accession>
<dbReference type="STRING" id="208439.AJAP_10325"/>
<dbReference type="GO" id="GO:0005829">
    <property type="term" value="C:cytosol"/>
    <property type="evidence" value="ECO:0007669"/>
    <property type="project" value="TreeGrafter"/>
</dbReference>
<dbReference type="PROSITE" id="PS50943">
    <property type="entry name" value="HTH_CROC1"/>
    <property type="match status" value="1"/>
</dbReference>
<dbReference type="HOGENOM" id="CLU_085376_4_0_11"/>
<dbReference type="InterPro" id="IPR013096">
    <property type="entry name" value="Cupin_2"/>
</dbReference>
<dbReference type="Gene3D" id="2.60.120.10">
    <property type="entry name" value="Jelly Rolls"/>
    <property type="match status" value="1"/>
</dbReference>
<protein>
    <recommendedName>
        <fullName evidence="2">HTH cro/C1-type domain-containing protein</fullName>
    </recommendedName>
</protein>
<dbReference type="AlphaFoldDB" id="A0A075ULC7"/>
<dbReference type="EMBL" id="CP008953">
    <property type="protein sequence ID" value="AIG74962.1"/>
    <property type="molecule type" value="Genomic_DNA"/>
</dbReference>
<dbReference type="CDD" id="cd02209">
    <property type="entry name" value="cupin_XRE_C"/>
    <property type="match status" value="1"/>
</dbReference>
<dbReference type="InterPro" id="IPR011051">
    <property type="entry name" value="RmlC_Cupin_sf"/>
</dbReference>
<dbReference type="PANTHER" id="PTHR46797">
    <property type="entry name" value="HTH-TYPE TRANSCRIPTIONAL REGULATOR"/>
    <property type="match status" value="1"/>
</dbReference>
<dbReference type="SMART" id="SM00530">
    <property type="entry name" value="HTH_XRE"/>
    <property type="match status" value="1"/>
</dbReference>
<organism evidence="3 4">
    <name type="scientific">Amycolatopsis japonica</name>
    <dbReference type="NCBI Taxonomy" id="208439"/>
    <lineage>
        <taxon>Bacteria</taxon>
        <taxon>Bacillati</taxon>
        <taxon>Actinomycetota</taxon>
        <taxon>Actinomycetes</taxon>
        <taxon>Pseudonocardiales</taxon>
        <taxon>Pseudonocardiaceae</taxon>
        <taxon>Amycolatopsis</taxon>
        <taxon>Amycolatopsis japonica group</taxon>
    </lineage>
</organism>
<dbReference type="InterPro" id="IPR050807">
    <property type="entry name" value="TransReg_Diox_bact_type"/>
</dbReference>
<dbReference type="Proteomes" id="UP000028492">
    <property type="component" value="Chromosome"/>
</dbReference>
<dbReference type="InterPro" id="IPR010982">
    <property type="entry name" value="Lambda_DNA-bd_dom_sf"/>
</dbReference>
<dbReference type="KEGG" id="aja:AJAP_10325"/>
<dbReference type="Gene3D" id="1.10.260.40">
    <property type="entry name" value="lambda repressor-like DNA-binding domains"/>
    <property type="match status" value="1"/>
</dbReference>
<reference evidence="3 4" key="1">
    <citation type="journal article" date="2014" name="J. Biotechnol.">
        <title>Complete genome sequence of the actinobacterium Amycolatopsis japonica MG417-CF17(T) (=DSM 44213T) producing (S,S)-N,N'-ethylenediaminedisuccinic acid.</title>
        <authorList>
            <person name="Stegmann E."/>
            <person name="Albersmeier A."/>
            <person name="Spohn M."/>
            <person name="Gert H."/>
            <person name="Weber T."/>
            <person name="Wohlleben W."/>
            <person name="Kalinowski J."/>
            <person name="Ruckert C."/>
        </authorList>
    </citation>
    <scope>NUCLEOTIDE SEQUENCE [LARGE SCALE GENOMIC DNA]</scope>
    <source>
        <strain evidence="4">MG417-CF17 (DSM 44213)</strain>
    </source>
</reference>
<keyword evidence="4" id="KW-1185">Reference proteome</keyword>
<dbReference type="Pfam" id="PF01381">
    <property type="entry name" value="HTH_3"/>
    <property type="match status" value="1"/>
</dbReference>
<dbReference type="SUPFAM" id="SSF51182">
    <property type="entry name" value="RmlC-like cupins"/>
    <property type="match status" value="1"/>
</dbReference>
<evidence type="ECO:0000313" key="3">
    <source>
        <dbReference type="EMBL" id="AIG74962.1"/>
    </source>
</evidence>
<dbReference type="Pfam" id="PF07883">
    <property type="entry name" value="Cupin_2"/>
    <property type="match status" value="1"/>
</dbReference>
<dbReference type="RefSeq" id="WP_037342384.1">
    <property type="nucleotide sequence ID" value="NZ_CP008953.1"/>
</dbReference>
<gene>
    <name evidence="3" type="ORF">AJAP_10325</name>
</gene>
<evidence type="ECO:0000256" key="1">
    <source>
        <dbReference type="ARBA" id="ARBA00023125"/>
    </source>
</evidence>
<feature type="domain" description="HTH cro/C1-type" evidence="2">
    <location>
        <begin position="13"/>
        <end position="67"/>
    </location>
</feature>
<dbReference type="InterPro" id="IPR014710">
    <property type="entry name" value="RmlC-like_jellyroll"/>
</dbReference>
<dbReference type="CDD" id="cd00093">
    <property type="entry name" value="HTH_XRE"/>
    <property type="match status" value="1"/>
</dbReference>
<sequence>MSDPLSASLAATLQAARLDQNLSANALAESSGVSRAMIGKIERGEAQPTAVLLGRLSAALGMTLSELIARAEHGDRRLVRAADQPTWTDPDTGYVRRAVSPSLGGPLELVEVVLPAGAEVAFPAHTYVLTHHQIWVLDGHLRFREGDVEHELDAGDCLQLGTPQPCAYVNPTGEPVRYLVALARRHA</sequence>
<dbReference type="PANTHER" id="PTHR46797:SF10">
    <property type="entry name" value="BLR1115 PROTEIN"/>
    <property type="match status" value="1"/>
</dbReference>
<dbReference type="GO" id="GO:0003677">
    <property type="term" value="F:DNA binding"/>
    <property type="evidence" value="ECO:0007669"/>
    <property type="project" value="UniProtKB-KW"/>
</dbReference>
<proteinExistence type="predicted"/>
<dbReference type="SUPFAM" id="SSF47413">
    <property type="entry name" value="lambda repressor-like DNA-binding domains"/>
    <property type="match status" value="1"/>
</dbReference>